<keyword evidence="2" id="KW-1185">Reference proteome</keyword>
<evidence type="ECO:0000313" key="2">
    <source>
        <dbReference type="Proteomes" id="UP001143910"/>
    </source>
</evidence>
<name>A0ACC1NGT6_9HYPO</name>
<dbReference type="Proteomes" id="UP001143910">
    <property type="component" value="Unassembled WGS sequence"/>
</dbReference>
<reference evidence="1" key="1">
    <citation type="submission" date="2022-08" db="EMBL/GenBank/DDBJ databases">
        <title>Genome Sequence of Lecanicillium fungicola.</title>
        <authorList>
            <person name="Buettner E."/>
        </authorList>
    </citation>
    <scope>NUCLEOTIDE SEQUENCE</scope>
    <source>
        <strain evidence="1">Babe33</strain>
    </source>
</reference>
<protein>
    <submittedName>
        <fullName evidence="1">Uncharacterized protein</fullName>
    </submittedName>
</protein>
<organism evidence="1 2">
    <name type="scientific">Zarea fungicola</name>
    <dbReference type="NCBI Taxonomy" id="93591"/>
    <lineage>
        <taxon>Eukaryota</taxon>
        <taxon>Fungi</taxon>
        <taxon>Dikarya</taxon>
        <taxon>Ascomycota</taxon>
        <taxon>Pezizomycotina</taxon>
        <taxon>Sordariomycetes</taxon>
        <taxon>Hypocreomycetidae</taxon>
        <taxon>Hypocreales</taxon>
        <taxon>Cordycipitaceae</taxon>
        <taxon>Zarea</taxon>
    </lineage>
</organism>
<proteinExistence type="predicted"/>
<comment type="caution">
    <text evidence="1">The sequence shown here is derived from an EMBL/GenBank/DDBJ whole genome shotgun (WGS) entry which is preliminary data.</text>
</comment>
<dbReference type="EMBL" id="JANJQO010000407">
    <property type="protein sequence ID" value="KAJ2978107.1"/>
    <property type="molecule type" value="Genomic_DNA"/>
</dbReference>
<evidence type="ECO:0000313" key="1">
    <source>
        <dbReference type="EMBL" id="KAJ2978107.1"/>
    </source>
</evidence>
<accession>A0ACC1NGT6</accession>
<sequence>MHFTTLLITLATTLGSVSAGINCNGSGNCPGIVGDVDGIINLASEIDDNRVYQNHENIVCIQSALGNGLCAFLQNTGGIRGDTIKSLVAQLKGHGCKKCGSIPVFFPSDNSESAHGILTINAVTSTHGCDGVC</sequence>
<gene>
    <name evidence="1" type="ORF">NQ176_g4002</name>
</gene>